<evidence type="ECO:0000313" key="4">
    <source>
        <dbReference type="EMBL" id="OXR41756.1"/>
    </source>
</evidence>
<comment type="caution">
    <text evidence="4">The sequence shown here is derived from an EMBL/GenBank/DDBJ whole genome shotgun (WGS) entry which is preliminary data.</text>
</comment>
<dbReference type="Proteomes" id="UP000215506">
    <property type="component" value="Unassembled WGS sequence"/>
</dbReference>
<feature type="compositionally biased region" description="Polar residues" evidence="2">
    <location>
        <begin position="242"/>
        <end position="259"/>
    </location>
</feature>
<dbReference type="AlphaFoldDB" id="A0A231GYS4"/>
<evidence type="ECO:0000313" key="5">
    <source>
        <dbReference type="Proteomes" id="UP000215506"/>
    </source>
</evidence>
<feature type="transmembrane region" description="Helical" evidence="1">
    <location>
        <begin position="168"/>
        <end position="189"/>
    </location>
</feature>
<gene>
    <name evidence="4" type="ORF">B7C42_06098</name>
</gene>
<dbReference type="Pfam" id="PF03707">
    <property type="entry name" value="MHYT"/>
    <property type="match status" value="2"/>
</dbReference>
<organism evidence="4 5">
    <name type="scientific">Nocardia cerradoensis</name>
    <dbReference type="NCBI Taxonomy" id="85688"/>
    <lineage>
        <taxon>Bacteria</taxon>
        <taxon>Bacillati</taxon>
        <taxon>Actinomycetota</taxon>
        <taxon>Actinomycetes</taxon>
        <taxon>Mycobacteriales</taxon>
        <taxon>Nocardiaceae</taxon>
        <taxon>Nocardia</taxon>
    </lineage>
</organism>
<keyword evidence="1" id="KW-0812">Transmembrane</keyword>
<keyword evidence="5" id="KW-1185">Reference proteome</keyword>
<dbReference type="PANTHER" id="PTHR35152">
    <property type="entry name" value="DOMAIN SIGNALLING PROTEIN, PUTATIVE (AFU_ORTHOLOGUE AFUA_5G11310)-RELATED"/>
    <property type="match status" value="1"/>
</dbReference>
<dbReference type="InterPro" id="IPR005330">
    <property type="entry name" value="MHYT_dom"/>
</dbReference>
<dbReference type="PROSITE" id="PS50924">
    <property type="entry name" value="MHYT"/>
    <property type="match status" value="1"/>
</dbReference>
<feature type="domain" description="MHYT" evidence="3">
    <location>
        <begin position="6"/>
        <end position="196"/>
    </location>
</feature>
<evidence type="ECO:0000256" key="1">
    <source>
        <dbReference type="PROSITE-ProRule" id="PRU00244"/>
    </source>
</evidence>
<feature type="transmembrane region" description="Helical" evidence="1">
    <location>
        <begin position="6"/>
        <end position="30"/>
    </location>
</feature>
<name>A0A231GYS4_9NOCA</name>
<evidence type="ECO:0000256" key="2">
    <source>
        <dbReference type="SAM" id="MobiDB-lite"/>
    </source>
</evidence>
<keyword evidence="1" id="KW-1133">Transmembrane helix</keyword>
<protein>
    <recommendedName>
        <fullName evidence="3">MHYT domain-containing protein</fullName>
    </recommendedName>
</protein>
<reference evidence="4 5" key="1">
    <citation type="submission" date="2017-07" db="EMBL/GenBank/DDBJ databases">
        <title>First draft Genome Sequence of Nocardia cerradoensis isolated from human infection.</title>
        <authorList>
            <person name="Carrasco G."/>
        </authorList>
    </citation>
    <scope>NUCLEOTIDE SEQUENCE [LARGE SCALE GENOMIC DNA]</scope>
    <source>
        <strain evidence="4 5">CNM20130759</strain>
    </source>
</reference>
<feature type="transmembrane region" description="Helical" evidence="1">
    <location>
        <begin position="106"/>
        <end position="127"/>
    </location>
</feature>
<proteinExistence type="predicted"/>
<feature type="transmembrane region" description="Helical" evidence="1">
    <location>
        <begin position="42"/>
        <end position="67"/>
    </location>
</feature>
<dbReference type="RefSeq" id="WP_051043192.1">
    <property type="nucleotide sequence ID" value="NZ_JAAXOR010000004.1"/>
</dbReference>
<sequence>MNYFTMGYWVLGLALGVSAAGAVVGLACVRQSTLSVTARFRMVWLTAAAVSIGGVGTWLAVYVTMLGVGVSSGEIRYDIARMVVATAVAVAAVLAGLVITGKVSTLVRVISGGVVMGLGIGIMHLLAMGAIRVQGSVDVNIWMSLSAGALAVAASIGVLWATTRFQAMLPLAGAAALYALAVTAIHYLGQAGVHVHLDTAVGQPDGDDLFTLFVPVFVVGTLSLAVPITAVLVAPDRTGTTRSRQLAQAANPPAGQTASPAGKARSAGRAPQPVS</sequence>
<feature type="region of interest" description="Disordered" evidence="2">
    <location>
        <begin position="242"/>
        <end position="275"/>
    </location>
</feature>
<evidence type="ECO:0000259" key="3">
    <source>
        <dbReference type="PROSITE" id="PS50924"/>
    </source>
</evidence>
<feature type="transmembrane region" description="Helical" evidence="1">
    <location>
        <begin position="79"/>
        <end position="99"/>
    </location>
</feature>
<keyword evidence="1" id="KW-0472">Membrane</keyword>
<feature type="transmembrane region" description="Helical" evidence="1">
    <location>
        <begin position="139"/>
        <end position="161"/>
    </location>
</feature>
<dbReference type="EMBL" id="NGAF01000017">
    <property type="protein sequence ID" value="OXR41756.1"/>
    <property type="molecule type" value="Genomic_DNA"/>
</dbReference>
<dbReference type="PANTHER" id="PTHR35152:SF1">
    <property type="entry name" value="DOMAIN SIGNALLING PROTEIN, PUTATIVE (AFU_ORTHOLOGUE AFUA_5G11310)-RELATED"/>
    <property type="match status" value="1"/>
</dbReference>
<dbReference type="GO" id="GO:0016020">
    <property type="term" value="C:membrane"/>
    <property type="evidence" value="ECO:0007669"/>
    <property type="project" value="UniProtKB-UniRule"/>
</dbReference>
<feature type="transmembrane region" description="Helical" evidence="1">
    <location>
        <begin position="209"/>
        <end position="234"/>
    </location>
</feature>
<accession>A0A231GYS4</accession>